<dbReference type="InterPro" id="IPR036390">
    <property type="entry name" value="WH_DNA-bd_sf"/>
</dbReference>
<dbReference type="STRING" id="200378.SAMN05216553_107163"/>
<organism evidence="3 4">
    <name type="scientific">Lentzea fradiae</name>
    <dbReference type="NCBI Taxonomy" id="200378"/>
    <lineage>
        <taxon>Bacteria</taxon>
        <taxon>Bacillati</taxon>
        <taxon>Actinomycetota</taxon>
        <taxon>Actinomycetes</taxon>
        <taxon>Pseudonocardiales</taxon>
        <taxon>Pseudonocardiaceae</taxon>
        <taxon>Lentzea</taxon>
    </lineage>
</organism>
<proteinExistence type="inferred from homology"/>
<dbReference type="SUPFAM" id="SSF53067">
    <property type="entry name" value="Actin-like ATPase domain"/>
    <property type="match status" value="1"/>
</dbReference>
<dbReference type="SUPFAM" id="SSF46785">
    <property type="entry name" value="Winged helix' DNA-binding domain"/>
    <property type="match status" value="1"/>
</dbReference>
<dbReference type="RefSeq" id="WP_090050835.1">
    <property type="nucleotide sequence ID" value="NZ_FNCC01000007.1"/>
</dbReference>
<evidence type="ECO:0000256" key="1">
    <source>
        <dbReference type="ARBA" id="ARBA00006479"/>
    </source>
</evidence>
<dbReference type="InterPro" id="IPR011991">
    <property type="entry name" value="ArsR-like_HTH"/>
</dbReference>
<reference evidence="4" key="1">
    <citation type="submission" date="2016-10" db="EMBL/GenBank/DDBJ databases">
        <authorList>
            <person name="Varghese N."/>
            <person name="Submissions S."/>
        </authorList>
    </citation>
    <scope>NUCLEOTIDE SEQUENCE [LARGE SCALE GENOMIC DNA]</scope>
    <source>
        <strain evidence="4">CGMCC 4.3506</strain>
    </source>
</reference>
<dbReference type="AlphaFoldDB" id="A0A1G7TCJ3"/>
<dbReference type="EMBL" id="FNCC01000007">
    <property type="protein sequence ID" value="SDG32955.1"/>
    <property type="molecule type" value="Genomic_DNA"/>
</dbReference>
<dbReference type="InterPro" id="IPR043129">
    <property type="entry name" value="ATPase_NBD"/>
</dbReference>
<name>A0A1G7TCJ3_9PSEU</name>
<protein>
    <submittedName>
        <fullName evidence="3">Sugar kinase of the NBD/HSP70 family, may contain an N-terminal HTH domain</fullName>
    </submittedName>
</protein>
<evidence type="ECO:0000313" key="3">
    <source>
        <dbReference type="EMBL" id="SDG32955.1"/>
    </source>
</evidence>
<dbReference type="InterPro" id="IPR000835">
    <property type="entry name" value="HTH_MarR-typ"/>
</dbReference>
<dbReference type="InterPro" id="IPR000600">
    <property type="entry name" value="ROK"/>
</dbReference>
<dbReference type="Gene3D" id="1.10.10.10">
    <property type="entry name" value="Winged helix-like DNA-binding domain superfamily/Winged helix DNA-binding domain"/>
    <property type="match status" value="1"/>
</dbReference>
<feature type="domain" description="HTH marR-type" evidence="2">
    <location>
        <begin position="19"/>
        <end position="67"/>
    </location>
</feature>
<comment type="similarity">
    <text evidence="1">Belongs to the ROK (NagC/XylR) family.</text>
</comment>
<dbReference type="Pfam" id="PF12802">
    <property type="entry name" value="MarR_2"/>
    <property type="match status" value="1"/>
</dbReference>
<accession>A0A1G7TCJ3</accession>
<keyword evidence="3" id="KW-0418">Kinase</keyword>
<keyword evidence="4" id="KW-1185">Reference proteome</keyword>
<sequence length="377" mass="39120">MTRTGSPRLLREINDRAAIETLLRSGAMTRAELEEVIGLSKPATAQLLARLEEDGMVVRTGLRGGGRGPRAQMWAVNGAVGYVAAVAMTPELIDVVVSDITGALLAEHSAPMPKEHTLRAFRETVQRAAALAGLRLDALSHVVVGMPGAVDPATGYLGFAPHLPGLVNVDLPSTLRDLLGTSVSIENDINLAALEEMSSGGAVGVRNFVLFWPADEIGSAVVVGGVLLRGVTGGAGEVDSMQVPGGRYGDLVDGDAIVKLAATHGIKAESGLDAVTKALASEEDGSPFLSDLARRIASGLANVVCVLDPELVLLSGGVAQAGGERLCELVSAELRKLVVPRTPVRLARITANPVRSGALHSALAVARERVFGLPQRS</sequence>
<dbReference type="GO" id="GO:0016301">
    <property type="term" value="F:kinase activity"/>
    <property type="evidence" value="ECO:0007669"/>
    <property type="project" value="UniProtKB-KW"/>
</dbReference>
<evidence type="ECO:0000313" key="4">
    <source>
        <dbReference type="Proteomes" id="UP000199623"/>
    </source>
</evidence>
<dbReference type="Proteomes" id="UP000199623">
    <property type="component" value="Unassembled WGS sequence"/>
</dbReference>
<gene>
    <name evidence="3" type="ORF">SAMN05216553_107163</name>
</gene>
<dbReference type="PANTHER" id="PTHR18964">
    <property type="entry name" value="ROK (REPRESSOR, ORF, KINASE) FAMILY"/>
    <property type="match status" value="1"/>
</dbReference>
<dbReference type="GO" id="GO:0003700">
    <property type="term" value="F:DNA-binding transcription factor activity"/>
    <property type="evidence" value="ECO:0007669"/>
    <property type="project" value="InterPro"/>
</dbReference>
<dbReference type="CDD" id="cd00090">
    <property type="entry name" value="HTH_ARSR"/>
    <property type="match status" value="1"/>
</dbReference>
<dbReference type="CDD" id="cd23763">
    <property type="entry name" value="ASKHA_ATPase_ROK"/>
    <property type="match status" value="1"/>
</dbReference>
<dbReference type="InterPro" id="IPR036388">
    <property type="entry name" value="WH-like_DNA-bd_sf"/>
</dbReference>
<dbReference type="Pfam" id="PF00480">
    <property type="entry name" value="ROK"/>
    <property type="match status" value="1"/>
</dbReference>
<dbReference type="Gene3D" id="3.30.420.40">
    <property type="match status" value="2"/>
</dbReference>
<evidence type="ECO:0000259" key="2">
    <source>
        <dbReference type="Pfam" id="PF12802"/>
    </source>
</evidence>
<dbReference type="OrthoDB" id="3523179at2"/>
<keyword evidence="3" id="KW-0808">Transferase</keyword>
<dbReference type="PANTHER" id="PTHR18964:SF149">
    <property type="entry name" value="BIFUNCTIONAL UDP-N-ACETYLGLUCOSAMINE 2-EPIMERASE_N-ACETYLMANNOSAMINE KINASE"/>
    <property type="match status" value="1"/>
</dbReference>